<name>A0A0D0DV06_9AGAM</name>
<accession>A0A0D0DV06</accession>
<gene>
    <name evidence="1" type="ORF">PAXRUDRAFT_829238</name>
</gene>
<organism evidence="1 2">
    <name type="scientific">Paxillus rubicundulus Ve08.2h10</name>
    <dbReference type="NCBI Taxonomy" id="930991"/>
    <lineage>
        <taxon>Eukaryota</taxon>
        <taxon>Fungi</taxon>
        <taxon>Dikarya</taxon>
        <taxon>Basidiomycota</taxon>
        <taxon>Agaricomycotina</taxon>
        <taxon>Agaricomycetes</taxon>
        <taxon>Agaricomycetidae</taxon>
        <taxon>Boletales</taxon>
        <taxon>Paxilineae</taxon>
        <taxon>Paxillaceae</taxon>
        <taxon>Paxillus</taxon>
    </lineage>
</organism>
<proteinExistence type="predicted"/>
<evidence type="ECO:0000313" key="2">
    <source>
        <dbReference type="Proteomes" id="UP000054538"/>
    </source>
</evidence>
<evidence type="ECO:0000313" key="1">
    <source>
        <dbReference type="EMBL" id="KIK93156.1"/>
    </source>
</evidence>
<dbReference type="HOGENOM" id="CLU_2868338_0_0_1"/>
<protein>
    <submittedName>
        <fullName evidence="1">Uncharacterized protein</fullName>
    </submittedName>
</protein>
<dbReference type="AlphaFoldDB" id="A0A0D0DV06"/>
<keyword evidence="2" id="KW-1185">Reference proteome</keyword>
<reference evidence="1 2" key="1">
    <citation type="submission" date="2014-04" db="EMBL/GenBank/DDBJ databases">
        <authorList>
            <consortium name="DOE Joint Genome Institute"/>
            <person name="Kuo A."/>
            <person name="Kohler A."/>
            <person name="Jargeat P."/>
            <person name="Nagy L.G."/>
            <person name="Floudas D."/>
            <person name="Copeland A."/>
            <person name="Barry K.W."/>
            <person name="Cichocki N."/>
            <person name="Veneault-Fourrey C."/>
            <person name="LaButti K."/>
            <person name="Lindquist E.A."/>
            <person name="Lipzen A."/>
            <person name="Lundell T."/>
            <person name="Morin E."/>
            <person name="Murat C."/>
            <person name="Sun H."/>
            <person name="Tunlid A."/>
            <person name="Henrissat B."/>
            <person name="Grigoriev I.V."/>
            <person name="Hibbett D.S."/>
            <person name="Martin F."/>
            <person name="Nordberg H.P."/>
            <person name="Cantor M.N."/>
            <person name="Hua S.X."/>
        </authorList>
    </citation>
    <scope>NUCLEOTIDE SEQUENCE [LARGE SCALE GENOMIC DNA]</scope>
    <source>
        <strain evidence="1 2">Ve08.2h10</strain>
    </source>
</reference>
<dbReference type="Proteomes" id="UP000054538">
    <property type="component" value="Unassembled WGS sequence"/>
</dbReference>
<dbReference type="InParanoid" id="A0A0D0DV06"/>
<dbReference type="EMBL" id="KN825208">
    <property type="protein sequence ID" value="KIK93156.1"/>
    <property type="molecule type" value="Genomic_DNA"/>
</dbReference>
<reference evidence="2" key="2">
    <citation type="submission" date="2015-01" db="EMBL/GenBank/DDBJ databases">
        <title>Evolutionary Origins and Diversification of the Mycorrhizal Mutualists.</title>
        <authorList>
            <consortium name="DOE Joint Genome Institute"/>
            <consortium name="Mycorrhizal Genomics Consortium"/>
            <person name="Kohler A."/>
            <person name="Kuo A."/>
            <person name="Nagy L.G."/>
            <person name="Floudas D."/>
            <person name="Copeland A."/>
            <person name="Barry K.W."/>
            <person name="Cichocki N."/>
            <person name="Veneault-Fourrey C."/>
            <person name="LaButti K."/>
            <person name="Lindquist E.A."/>
            <person name="Lipzen A."/>
            <person name="Lundell T."/>
            <person name="Morin E."/>
            <person name="Murat C."/>
            <person name="Riley R."/>
            <person name="Ohm R."/>
            <person name="Sun H."/>
            <person name="Tunlid A."/>
            <person name="Henrissat B."/>
            <person name="Grigoriev I.V."/>
            <person name="Hibbett D.S."/>
            <person name="Martin F."/>
        </authorList>
    </citation>
    <scope>NUCLEOTIDE SEQUENCE [LARGE SCALE GENOMIC DNA]</scope>
    <source>
        <strain evidence="2">Ve08.2h10</strain>
    </source>
</reference>
<sequence length="64" mass="7526">MRYIDTTKKLLEQLREFLVQVRGSFWSRLDLLGQWEDWKVQDNNNVTVTLLYGLSDVGHGKEGK</sequence>